<sequence>MIDQTTTARGVGAHRRNTQKLIEHAAPHFAAAHLQGLMALYAHPRGGRSVELLNADKMPCRIVDFVRCSYLGLDNHPQIIAGAVRALEQCGTLHWSCARTRLNFALLGQLEEGLSDLFSAHVIAYSSVLAANMGALPLLASGHLTQGIKPVMVFDRLAHATLAFHKGTLAEEAEVHTIEHNDLDRLDAICRRNRCVAYICDGIYSMGGAAPIGDLLDLQARQNLFLYIDDAHGISLFGKAGEGYARSHISGPLGDRTIIAASLGKGFGASGGILMLGTAHQSDLFRRFSVSHAFSASPNLAAIGAALASEAVHRTAELAVLQKSQQERLIQFDQLCPTPLSGTAFPIRTMIIGDELATIGAARSILDQGIYVSAIFFPTVAKGCAGLRICPTAGHTPAEITALCRSLAEVCGRPATGA</sequence>
<keyword evidence="5" id="KW-1185">Reference proteome</keyword>
<evidence type="ECO:0000313" key="5">
    <source>
        <dbReference type="Proteomes" id="UP000238563"/>
    </source>
</evidence>
<feature type="domain" description="Aminotransferase class I/classII large" evidence="3">
    <location>
        <begin position="170"/>
        <end position="407"/>
    </location>
</feature>
<evidence type="ECO:0000313" key="4">
    <source>
        <dbReference type="EMBL" id="PRD49498.1"/>
    </source>
</evidence>
<comment type="caution">
    <text evidence="4">The sequence shown here is derived from an EMBL/GenBank/DDBJ whole genome shotgun (WGS) entry which is preliminary data.</text>
</comment>
<dbReference type="InterPro" id="IPR015422">
    <property type="entry name" value="PyrdxlP-dep_Trfase_small"/>
</dbReference>
<evidence type="ECO:0000256" key="1">
    <source>
        <dbReference type="ARBA" id="ARBA00001933"/>
    </source>
</evidence>
<dbReference type="GO" id="GO:0016740">
    <property type="term" value="F:transferase activity"/>
    <property type="evidence" value="ECO:0007669"/>
    <property type="project" value="UniProtKB-KW"/>
</dbReference>
<accession>A0A2S9J9M6</accession>
<protein>
    <submittedName>
        <fullName evidence="4">7-keto-8-aminopelargonate synthetase</fullName>
    </submittedName>
</protein>
<organism evidence="4 5">
    <name type="scientific">Phyllobacterium myrsinacearum</name>
    <dbReference type="NCBI Taxonomy" id="28101"/>
    <lineage>
        <taxon>Bacteria</taxon>
        <taxon>Pseudomonadati</taxon>
        <taxon>Pseudomonadota</taxon>
        <taxon>Alphaproteobacteria</taxon>
        <taxon>Hyphomicrobiales</taxon>
        <taxon>Phyllobacteriaceae</taxon>
        <taxon>Phyllobacterium</taxon>
    </lineage>
</organism>
<dbReference type="InterPro" id="IPR015424">
    <property type="entry name" value="PyrdxlP-dep_Trfase"/>
</dbReference>
<dbReference type="Proteomes" id="UP000238563">
    <property type="component" value="Unassembled WGS sequence"/>
</dbReference>
<dbReference type="SUPFAM" id="SSF53383">
    <property type="entry name" value="PLP-dependent transferases"/>
    <property type="match status" value="1"/>
</dbReference>
<dbReference type="GO" id="GO:0030170">
    <property type="term" value="F:pyridoxal phosphate binding"/>
    <property type="evidence" value="ECO:0007669"/>
    <property type="project" value="InterPro"/>
</dbReference>
<dbReference type="Pfam" id="PF00155">
    <property type="entry name" value="Aminotran_1_2"/>
    <property type="match status" value="1"/>
</dbReference>
<dbReference type="InterPro" id="IPR050087">
    <property type="entry name" value="AON_synthase_class-II"/>
</dbReference>
<reference evidence="4 5" key="1">
    <citation type="submission" date="2018-02" db="EMBL/GenBank/DDBJ databases">
        <title>The draft genome of Phyllobacterium myrsinacearum DSM5892.</title>
        <authorList>
            <person name="Li L."/>
            <person name="Liu L."/>
            <person name="Zhang X."/>
            <person name="Wang T."/>
        </authorList>
    </citation>
    <scope>NUCLEOTIDE SEQUENCE [LARGE SCALE GENOMIC DNA]</scope>
    <source>
        <strain evidence="4 5">DSM 5892</strain>
    </source>
</reference>
<dbReference type="PANTHER" id="PTHR13693">
    <property type="entry name" value="CLASS II AMINOTRANSFERASE/8-AMINO-7-OXONONANOATE SYNTHASE"/>
    <property type="match status" value="1"/>
</dbReference>
<dbReference type="EMBL" id="PVBT01000012">
    <property type="protein sequence ID" value="PRD49498.1"/>
    <property type="molecule type" value="Genomic_DNA"/>
</dbReference>
<comment type="cofactor">
    <cofactor evidence="1">
        <name>pyridoxal 5'-phosphate</name>
        <dbReference type="ChEBI" id="CHEBI:597326"/>
    </cofactor>
</comment>
<gene>
    <name evidence="4" type="ORF">C5750_25800</name>
</gene>
<dbReference type="InterPro" id="IPR004839">
    <property type="entry name" value="Aminotransferase_I/II_large"/>
</dbReference>
<keyword evidence="2" id="KW-0808">Transferase</keyword>
<dbReference type="Gene3D" id="3.40.640.10">
    <property type="entry name" value="Type I PLP-dependent aspartate aminotransferase-like (Major domain)"/>
    <property type="match status" value="1"/>
</dbReference>
<evidence type="ECO:0000256" key="2">
    <source>
        <dbReference type="ARBA" id="ARBA00022679"/>
    </source>
</evidence>
<dbReference type="AlphaFoldDB" id="A0A2S9J9M6"/>
<dbReference type="RefSeq" id="WP_105738247.1">
    <property type="nucleotide sequence ID" value="NZ_PVBT01000012.1"/>
</dbReference>
<dbReference type="OrthoDB" id="9807157at2"/>
<dbReference type="Gene3D" id="3.90.1150.10">
    <property type="entry name" value="Aspartate Aminotransferase, domain 1"/>
    <property type="match status" value="1"/>
</dbReference>
<dbReference type="InterPro" id="IPR015421">
    <property type="entry name" value="PyrdxlP-dep_Trfase_major"/>
</dbReference>
<dbReference type="NCBIfam" id="NF005697">
    <property type="entry name" value="PRK07505.1"/>
    <property type="match status" value="1"/>
</dbReference>
<name>A0A2S9J9M6_9HYPH</name>
<evidence type="ECO:0000259" key="3">
    <source>
        <dbReference type="Pfam" id="PF00155"/>
    </source>
</evidence>
<proteinExistence type="predicted"/>